<dbReference type="EMBL" id="SOCP01000008">
    <property type="protein sequence ID" value="TDV48871.1"/>
    <property type="molecule type" value="Genomic_DNA"/>
</dbReference>
<gene>
    <name evidence="2" type="ORF">CLV71_108231</name>
</gene>
<keyword evidence="3" id="KW-1185">Reference proteome</keyword>
<sequence>MRISTVLLALAATAMTVVGLATPATAAPLPLPGHCAGATVRNATQTGSTQRTTNAWGNIALDLNSNTGASDCPGVWPGGQLFVAAAKCDGGRFSSWRQYSGPGRMDIATDVLPGTCFRLTWYGTGGNDGNYFQGRVIWPQ</sequence>
<dbReference type="Proteomes" id="UP000294927">
    <property type="component" value="Unassembled WGS sequence"/>
</dbReference>
<dbReference type="RefSeq" id="WP_133904906.1">
    <property type="nucleotide sequence ID" value="NZ_SOCP01000008.1"/>
</dbReference>
<accession>A0A4V3FSU7</accession>
<keyword evidence="1" id="KW-0732">Signal</keyword>
<dbReference type="AlphaFoldDB" id="A0A4V3FSU7"/>
<name>A0A4V3FSU7_9PSEU</name>
<comment type="caution">
    <text evidence="2">The sequence shown here is derived from an EMBL/GenBank/DDBJ whole genome shotgun (WGS) entry which is preliminary data.</text>
</comment>
<feature type="signal peptide" evidence="1">
    <location>
        <begin position="1"/>
        <end position="26"/>
    </location>
</feature>
<evidence type="ECO:0000256" key="1">
    <source>
        <dbReference type="SAM" id="SignalP"/>
    </source>
</evidence>
<reference evidence="2 3" key="1">
    <citation type="submission" date="2019-03" db="EMBL/GenBank/DDBJ databases">
        <title>Genomic Encyclopedia of Archaeal and Bacterial Type Strains, Phase II (KMG-II): from individual species to whole genera.</title>
        <authorList>
            <person name="Goeker M."/>
        </authorList>
    </citation>
    <scope>NUCLEOTIDE SEQUENCE [LARGE SCALE GENOMIC DNA]</scope>
    <source>
        <strain evidence="2 3">DSM 45499</strain>
    </source>
</reference>
<evidence type="ECO:0000313" key="2">
    <source>
        <dbReference type="EMBL" id="TDV48871.1"/>
    </source>
</evidence>
<organism evidence="2 3">
    <name type="scientific">Actinophytocola oryzae</name>
    <dbReference type="NCBI Taxonomy" id="502181"/>
    <lineage>
        <taxon>Bacteria</taxon>
        <taxon>Bacillati</taxon>
        <taxon>Actinomycetota</taxon>
        <taxon>Actinomycetes</taxon>
        <taxon>Pseudonocardiales</taxon>
        <taxon>Pseudonocardiaceae</taxon>
    </lineage>
</organism>
<feature type="chain" id="PRO_5020807259" evidence="1">
    <location>
        <begin position="27"/>
        <end position="140"/>
    </location>
</feature>
<protein>
    <submittedName>
        <fullName evidence="2">Uncharacterized protein</fullName>
    </submittedName>
</protein>
<evidence type="ECO:0000313" key="3">
    <source>
        <dbReference type="Proteomes" id="UP000294927"/>
    </source>
</evidence>
<proteinExistence type="predicted"/>